<dbReference type="InterPro" id="IPR050300">
    <property type="entry name" value="GDXG_lipolytic_enzyme"/>
</dbReference>
<feature type="region of interest" description="Disordered" evidence="2">
    <location>
        <begin position="48"/>
        <end position="115"/>
    </location>
</feature>
<dbReference type="Proteomes" id="UP000239539">
    <property type="component" value="Unassembled WGS sequence"/>
</dbReference>
<dbReference type="InterPro" id="IPR049492">
    <property type="entry name" value="BD-FAE-like_dom"/>
</dbReference>
<evidence type="ECO:0000313" key="5">
    <source>
        <dbReference type="Proteomes" id="UP000239539"/>
    </source>
</evidence>
<dbReference type="EMBL" id="PVNO01000025">
    <property type="protein sequence ID" value="PRO69243.1"/>
    <property type="molecule type" value="Genomic_DNA"/>
</dbReference>
<sequence>MFTQSNANVVNRTNASSLTVSQTLLAMSINNDTHRTVSDRLFSHGRNDESAKLSNVAYQPKTDIAPPTISKKDTHDKTGINEDTHAKSLKVDSDNKEDTHTKSLNGNSEEKAAVQSEKLTQVPYAALGVLPMREHDEQFSYGAEALQRVYVWHGRNGLDTSLSGKAMVFVHGGCWLNAYGYEHAKGLYSALANLGMGVYVIEYRRVGDEGGGWPGSLNDVVNAINISLERITLQGDYSETFIAGHSAGGHLALLATQQMPQQLARYGVKQVIGLAAITDIRSYALGTNSCQTATESFMKTTPAENPDAYNNASPNATLIHTPVVLLQGDADSIVPVQHATMAGAEKRIINNGGHFDWLHPESTSFDALLEVIGEHD</sequence>
<comment type="caution">
    <text evidence="4">The sequence shown here is derived from an EMBL/GenBank/DDBJ whole genome shotgun (WGS) entry which is preliminary data.</text>
</comment>
<name>A0ABX5CQG1_9ALTE</name>
<feature type="domain" description="BD-FAE-like" evidence="3">
    <location>
        <begin position="165"/>
        <end position="340"/>
    </location>
</feature>
<dbReference type="Pfam" id="PF20434">
    <property type="entry name" value="BD-FAE"/>
    <property type="match status" value="1"/>
</dbReference>
<dbReference type="PANTHER" id="PTHR48081">
    <property type="entry name" value="AB HYDROLASE SUPERFAMILY PROTEIN C4A8.06C"/>
    <property type="match status" value="1"/>
</dbReference>
<feature type="compositionally biased region" description="Basic and acidic residues" evidence="2">
    <location>
        <begin position="70"/>
        <end position="101"/>
    </location>
</feature>
<accession>A0ABX5CQG1</accession>
<dbReference type="Gene3D" id="3.40.50.1820">
    <property type="entry name" value="alpha/beta hydrolase"/>
    <property type="match status" value="1"/>
</dbReference>
<keyword evidence="1" id="KW-0378">Hydrolase</keyword>
<dbReference type="InterPro" id="IPR029058">
    <property type="entry name" value="AB_hydrolase_fold"/>
</dbReference>
<organism evidence="4 5">
    <name type="scientific">Alteromonas gracilis</name>
    <dbReference type="NCBI Taxonomy" id="1479524"/>
    <lineage>
        <taxon>Bacteria</taxon>
        <taxon>Pseudomonadati</taxon>
        <taxon>Pseudomonadota</taxon>
        <taxon>Gammaproteobacteria</taxon>
        <taxon>Alteromonadales</taxon>
        <taxon>Alteromonadaceae</taxon>
        <taxon>Alteromonas/Salinimonas group</taxon>
        <taxon>Alteromonas</taxon>
    </lineage>
</organism>
<protein>
    <submittedName>
        <fullName evidence="4">Lipase</fullName>
    </submittedName>
</protein>
<keyword evidence="5" id="KW-1185">Reference proteome</keyword>
<evidence type="ECO:0000313" key="4">
    <source>
        <dbReference type="EMBL" id="PRO69243.1"/>
    </source>
</evidence>
<dbReference type="SUPFAM" id="SSF53474">
    <property type="entry name" value="alpha/beta-Hydrolases"/>
    <property type="match status" value="1"/>
</dbReference>
<proteinExistence type="predicted"/>
<evidence type="ECO:0000259" key="3">
    <source>
        <dbReference type="Pfam" id="PF20434"/>
    </source>
</evidence>
<reference evidence="5" key="1">
    <citation type="journal article" date="2020" name="Int. J. Syst. Evol. Microbiol.">
        <title>Alteromonas alba sp. nov., a marine bacterium isolated from the seawater of the West Pacific Ocean.</title>
        <authorList>
            <person name="Sun C."/>
            <person name="Wu Y.-H."/>
            <person name="Xamxidin M."/>
            <person name="Cheng H."/>
            <person name="Xu X.-W."/>
        </authorList>
    </citation>
    <scope>NUCLEOTIDE SEQUENCE [LARGE SCALE GENOMIC DNA]</scope>
    <source>
        <strain evidence="5">9a2</strain>
    </source>
</reference>
<evidence type="ECO:0000256" key="1">
    <source>
        <dbReference type="ARBA" id="ARBA00022801"/>
    </source>
</evidence>
<gene>
    <name evidence="4" type="ORF">C6Y39_09370</name>
</gene>
<dbReference type="PANTHER" id="PTHR48081:SF33">
    <property type="entry name" value="KYNURENINE FORMAMIDASE"/>
    <property type="match status" value="1"/>
</dbReference>
<evidence type="ECO:0000256" key="2">
    <source>
        <dbReference type="SAM" id="MobiDB-lite"/>
    </source>
</evidence>